<evidence type="ECO:0000256" key="3">
    <source>
        <dbReference type="SAM" id="Phobius"/>
    </source>
</evidence>
<dbReference type="InterPro" id="IPR058647">
    <property type="entry name" value="BSH_CzcB-like"/>
</dbReference>
<feature type="transmembrane region" description="Helical" evidence="3">
    <location>
        <begin position="20"/>
        <end position="39"/>
    </location>
</feature>
<name>A0A2M8LBE2_9BACT</name>
<dbReference type="SUPFAM" id="SSF111369">
    <property type="entry name" value="HlyD-like secretion proteins"/>
    <property type="match status" value="2"/>
</dbReference>
<reference evidence="6" key="1">
    <citation type="submission" date="2017-09" db="EMBL/GenBank/DDBJ databases">
        <title>Depth-based differentiation of microbial function through sediment-hosted aquifers and enrichment of novel symbionts in the deep terrestrial subsurface.</title>
        <authorList>
            <person name="Probst A.J."/>
            <person name="Ladd B."/>
            <person name="Jarett J.K."/>
            <person name="Geller-Mcgrath D.E."/>
            <person name="Sieber C.M.K."/>
            <person name="Emerson J.B."/>
            <person name="Anantharaman K."/>
            <person name="Thomas B.C."/>
            <person name="Malmstrom R."/>
            <person name="Stieglmeier M."/>
            <person name="Klingl A."/>
            <person name="Woyke T."/>
            <person name="Ryan C.M."/>
            <person name="Banfield J.F."/>
        </authorList>
    </citation>
    <scope>NUCLEOTIDE SEQUENCE [LARGE SCALE GENOMIC DNA]</scope>
</reference>
<dbReference type="GO" id="GO:0030313">
    <property type="term" value="C:cell envelope"/>
    <property type="evidence" value="ECO:0007669"/>
    <property type="project" value="UniProtKB-SubCell"/>
</dbReference>
<dbReference type="AlphaFoldDB" id="A0A2M8LBE2"/>
<dbReference type="Gene3D" id="2.40.50.100">
    <property type="match status" value="1"/>
</dbReference>
<dbReference type="InterPro" id="IPR050465">
    <property type="entry name" value="UPF0194_transport"/>
</dbReference>
<gene>
    <name evidence="5" type="ORF">COV01_03855</name>
</gene>
<evidence type="ECO:0000256" key="1">
    <source>
        <dbReference type="ARBA" id="ARBA00004196"/>
    </source>
</evidence>
<dbReference type="EMBL" id="PFEQ01000014">
    <property type="protein sequence ID" value="PJE73942.1"/>
    <property type="molecule type" value="Genomic_DNA"/>
</dbReference>
<evidence type="ECO:0000313" key="6">
    <source>
        <dbReference type="Proteomes" id="UP000228700"/>
    </source>
</evidence>
<proteinExistence type="predicted"/>
<keyword evidence="2" id="KW-0175">Coiled coil</keyword>
<dbReference type="PANTHER" id="PTHR32347">
    <property type="entry name" value="EFFLUX SYSTEM COMPONENT YKNX-RELATED"/>
    <property type="match status" value="1"/>
</dbReference>
<dbReference type="Pfam" id="PF25973">
    <property type="entry name" value="BSH_CzcB"/>
    <property type="match status" value="1"/>
</dbReference>
<dbReference type="Proteomes" id="UP000228700">
    <property type="component" value="Unassembled WGS sequence"/>
</dbReference>
<dbReference type="Gene3D" id="1.10.287.470">
    <property type="entry name" value="Helix hairpin bin"/>
    <property type="match status" value="1"/>
</dbReference>
<evidence type="ECO:0000259" key="4">
    <source>
        <dbReference type="Pfam" id="PF25973"/>
    </source>
</evidence>
<dbReference type="PANTHER" id="PTHR32347:SF14">
    <property type="entry name" value="EFFLUX SYSTEM COMPONENT YKNX-RELATED"/>
    <property type="match status" value="1"/>
</dbReference>
<dbReference type="Gene3D" id="2.40.30.170">
    <property type="match status" value="1"/>
</dbReference>
<keyword evidence="3" id="KW-1133">Transmembrane helix</keyword>
<evidence type="ECO:0000313" key="5">
    <source>
        <dbReference type="EMBL" id="PJE73942.1"/>
    </source>
</evidence>
<keyword evidence="3" id="KW-0472">Membrane</keyword>
<comment type="subcellular location">
    <subcellularLocation>
        <location evidence="1">Cell envelope</location>
    </subcellularLocation>
</comment>
<protein>
    <recommendedName>
        <fullName evidence="4">CzcB-like barrel-sandwich hybrid domain-containing protein</fullName>
    </recommendedName>
</protein>
<accession>A0A2M8LBE2</accession>
<dbReference type="Gene3D" id="2.40.420.20">
    <property type="match status" value="1"/>
</dbReference>
<organism evidence="5 6">
    <name type="scientific">Candidatus Taylorbacteria bacterium CG10_big_fil_rev_8_21_14_0_10_41_48</name>
    <dbReference type="NCBI Taxonomy" id="1975024"/>
    <lineage>
        <taxon>Bacteria</taxon>
        <taxon>Candidatus Tayloriibacteriota</taxon>
    </lineage>
</organism>
<feature type="domain" description="CzcB-like barrel-sandwich hybrid" evidence="4">
    <location>
        <begin position="75"/>
        <end position="340"/>
    </location>
</feature>
<evidence type="ECO:0000256" key="2">
    <source>
        <dbReference type="ARBA" id="ARBA00023054"/>
    </source>
</evidence>
<keyword evidence="3" id="KW-0812">Transmembrane</keyword>
<sequence length="493" mass="53321">MRYQNTYIQMFQFIKKYKIIIISTIVVLVAVLVGLKVTAKGDFTTTAPVVDDLVRMVKVSGKIVPENEVALGFETAGTVAKVYKQVGDRVSRGDILVQLDNSKIVADLSKARADLSSARAELAKIDGDGVYLTKTDNAKGTVVQAIRTAYTNTDDAIRNKVDQFFKDPNTQNPEVLFAFEGFDLRDSINEQRIFMGEILNSFKQSADSLTTSSYSDALLNQAKKYLESVSIFLIDVARAVNGFETNSGLTQTTIDKYKADVATARQNVDTALSNLITQGDKLRESLSDVPVQVAKVEAAQANVLSYESNLAKSTLKSPISGIVSKQDAKVGQIVSLGTAISSIISQTYKIETYVPEVSIAGVAIKNPAVVTLDAYGTDEIFNAVVSAIDPAETVRDGVSTYKVTLVFTSPDTRIRSGMTAAIDIETQRKENVLLVPRRAVVHEDSIDSVYVLVGSKSSEKVQVVLGESDSFGNVEVVSGITTADALLINPPKK</sequence>
<comment type="caution">
    <text evidence="5">The sequence shown here is derived from an EMBL/GenBank/DDBJ whole genome shotgun (WGS) entry which is preliminary data.</text>
</comment>